<keyword evidence="2" id="KW-0378">Hydrolase</keyword>
<dbReference type="Gene3D" id="2.60.40.10">
    <property type="entry name" value="Immunoglobulins"/>
    <property type="match status" value="7"/>
</dbReference>
<evidence type="ECO:0000259" key="6">
    <source>
        <dbReference type="PROSITE" id="PS50853"/>
    </source>
</evidence>
<feature type="domain" description="Fibronectin type-III" evidence="6">
    <location>
        <begin position="969"/>
        <end position="1065"/>
    </location>
</feature>
<feature type="domain" description="Fibronectin type-III" evidence="6">
    <location>
        <begin position="680"/>
        <end position="776"/>
    </location>
</feature>
<keyword evidence="5" id="KW-0732">Signal</keyword>
<dbReference type="Gene3D" id="3.40.390.10">
    <property type="entry name" value="Collagenase (Catalytic Domain)"/>
    <property type="match status" value="1"/>
</dbReference>
<evidence type="ECO:0000256" key="4">
    <source>
        <dbReference type="SAM" id="MobiDB-lite"/>
    </source>
</evidence>
<evidence type="ECO:0000313" key="8">
    <source>
        <dbReference type="Proteomes" id="UP001183648"/>
    </source>
</evidence>
<dbReference type="SMART" id="SM00060">
    <property type="entry name" value="FN3"/>
    <property type="match status" value="7"/>
</dbReference>
<dbReference type="InterPro" id="IPR013783">
    <property type="entry name" value="Ig-like_fold"/>
</dbReference>
<feature type="chain" id="PRO_5045331504" evidence="5">
    <location>
        <begin position="35"/>
        <end position="1165"/>
    </location>
</feature>
<sequence>MAASVRTRRRAVAAVLATALVGPAAVLAPTPAQAAPAAPTPGRLVGHRTHGAAAIKALGARLPEAARRNEMSAQHLADLLRSDGTAWVDTAGRVYFVDRAPARDTAQASTDTTGPSAAADVAPYPYDQTFALHSKPGSSRTIYLDFDGQLVTGTAWNEGGVDGTVAQPAFDTDGDPAVFSRHERAVVQEVWQRVADDYAPFDVDVTTADPGAAALVRSTDSDTTYGVRALITPSEQALTATCAGGCSGIAYVGSFDLVGSGDAYEPAWIFPQMTYTTAQIAETVSHEVGHNLGLEHDGGVTGDYYSGHNGWAPIMGSGNHPITQWSKGEYTGASNQQDDFAVIASHGAALRPDDHADTRTGATALATGDLLTGAGVITTATDKDTFAFSRTCTGPATIAATPAPPGPDLDIRLRLLGSNGTELAAVDPTSAEVDPEHASGMDAVWTGSLDLGTTYYLEVDGVGRGTADTGYTDYASVGAYSISVTGCGKPAAPTEVTLTKDPATSSATIAWQPPPAGGLPVTGYVVTRPDGSTVGVSSSTRSQAFTGLAPGASYTVGVAATTDAGTGSAVSRDFVNADVPPSAPAHVSVQPDDNTQYAGLTWDPPEVDGDAPVSGYEVTRSGLDTHGQPFTPTTVDPWTTSWGFSDLAYGTTYQLGVTAISSAGRSQQSVASVTLVQPRLPSAPRNQSASAGTEKATVSWSAPLDEGTEPVTAYRVTTYDDDDAKVGDQLSYADQPLTTTVTGLTAGTAYTFGIAAISQAGTGPEASTGSVTPRAPVAPTAPRAVTATPGDSSATVSWTPPSNSGSDLVTTYVVNVYDTQRLYVSGTQTDTTSVTVTGLDNGSTYTIGVQAVSDAGVSPEATSAPVTAGTPASAPQSISASAGDQQVKVTWAAPSSSGTFPVSGYRVRTYSSGGQLLRTSALLAASARASTVSGLVNGTAYRVAVRAVTAVGDGAEARSGLVTPVAPVAPSAPQSLTAKPGDRRVALSWSAPAAAGTSAVTQYAVKVYDGQGATVATYTQAASTRTRTVTGLVNGRSYRFGVRAVSAAGAGTEARTGLVRPVARPGAPRIGTAASGVTGGTVTAKAVWAAPLTNGGSAITGYRVTAYRISSTGAVVSQTTSSLRPASARSFSMTLRRGRYRFAVRAVNAIGTSAFSARSNLVTAR</sequence>
<dbReference type="PROSITE" id="PS50853">
    <property type="entry name" value="FN3"/>
    <property type="match status" value="7"/>
</dbReference>
<accession>A0ABU2BY18</accession>
<reference evidence="7 8" key="1">
    <citation type="submission" date="2023-07" db="EMBL/GenBank/DDBJ databases">
        <title>Sequencing the genomes of 1000 actinobacteria strains.</title>
        <authorList>
            <person name="Klenk H.-P."/>
        </authorList>
    </citation>
    <scope>NUCLEOTIDE SEQUENCE [LARGE SCALE GENOMIC DNA]</scope>
    <source>
        <strain evidence="7 8">DSM 19426</strain>
    </source>
</reference>
<dbReference type="Proteomes" id="UP001183648">
    <property type="component" value="Unassembled WGS sequence"/>
</dbReference>
<dbReference type="Gene3D" id="2.60.120.380">
    <property type="match status" value="1"/>
</dbReference>
<keyword evidence="1" id="KW-0677">Repeat</keyword>
<proteinExistence type="predicted"/>
<dbReference type="InterPro" id="IPR003961">
    <property type="entry name" value="FN3_dom"/>
</dbReference>
<feature type="compositionally biased region" description="Polar residues" evidence="4">
    <location>
        <begin position="790"/>
        <end position="802"/>
    </location>
</feature>
<keyword evidence="2" id="KW-0326">Glycosidase</keyword>
<dbReference type="EMBL" id="JAVDYG010000001">
    <property type="protein sequence ID" value="MDR7363284.1"/>
    <property type="molecule type" value="Genomic_DNA"/>
</dbReference>
<dbReference type="PROSITE" id="PS51318">
    <property type="entry name" value="TAT"/>
    <property type="match status" value="1"/>
</dbReference>
<keyword evidence="3" id="KW-0624">Polysaccharide degradation</keyword>
<keyword evidence="8" id="KW-1185">Reference proteome</keyword>
<keyword evidence="3" id="KW-0119">Carbohydrate metabolism</keyword>
<feature type="domain" description="Fibronectin type-III" evidence="6">
    <location>
        <begin position="492"/>
        <end position="582"/>
    </location>
</feature>
<feature type="signal peptide" evidence="5">
    <location>
        <begin position="1"/>
        <end position="34"/>
    </location>
</feature>
<dbReference type="SUPFAM" id="SSF49265">
    <property type="entry name" value="Fibronectin type III"/>
    <property type="match status" value="4"/>
</dbReference>
<dbReference type="PANTHER" id="PTHR13817:SF73">
    <property type="entry name" value="FIBRONECTIN TYPE-III DOMAIN-CONTAINING PROTEIN"/>
    <property type="match status" value="1"/>
</dbReference>
<feature type="region of interest" description="Disordered" evidence="4">
    <location>
        <begin position="859"/>
        <end position="880"/>
    </location>
</feature>
<feature type="compositionally biased region" description="Low complexity" evidence="4">
    <location>
        <begin position="871"/>
        <end position="880"/>
    </location>
</feature>
<feature type="domain" description="Fibronectin type-III" evidence="6">
    <location>
        <begin position="778"/>
        <end position="873"/>
    </location>
</feature>
<feature type="domain" description="Fibronectin type-III" evidence="6">
    <location>
        <begin position="583"/>
        <end position="679"/>
    </location>
</feature>
<protein>
    <submittedName>
        <fullName evidence="7">RNA-binding protein with TRAM domain</fullName>
    </submittedName>
</protein>
<comment type="caution">
    <text evidence="7">The sequence shown here is derived from an EMBL/GenBank/DDBJ whole genome shotgun (WGS) entry which is preliminary data.</text>
</comment>
<feature type="region of interest" description="Disordered" evidence="4">
    <location>
        <begin position="763"/>
        <end position="802"/>
    </location>
</feature>
<dbReference type="SUPFAM" id="SSF55486">
    <property type="entry name" value="Metalloproteases ('zincins'), catalytic domain"/>
    <property type="match status" value="1"/>
</dbReference>
<name>A0ABU2BY18_9ACTN</name>
<dbReference type="CDD" id="cd00063">
    <property type="entry name" value="FN3"/>
    <property type="match status" value="7"/>
</dbReference>
<dbReference type="InterPro" id="IPR006311">
    <property type="entry name" value="TAT_signal"/>
</dbReference>
<evidence type="ECO:0000256" key="5">
    <source>
        <dbReference type="SAM" id="SignalP"/>
    </source>
</evidence>
<feature type="domain" description="Fibronectin type-III" evidence="6">
    <location>
        <begin position="874"/>
        <end position="968"/>
    </location>
</feature>
<evidence type="ECO:0000256" key="2">
    <source>
        <dbReference type="ARBA" id="ARBA00023295"/>
    </source>
</evidence>
<dbReference type="RefSeq" id="WP_310303524.1">
    <property type="nucleotide sequence ID" value="NZ_BAAAPS010000003.1"/>
</dbReference>
<feature type="compositionally biased region" description="Low complexity" evidence="4">
    <location>
        <begin position="771"/>
        <end position="789"/>
    </location>
</feature>
<gene>
    <name evidence="7" type="ORF">J2S63_002837</name>
</gene>
<dbReference type="PRINTS" id="PR00014">
    <property type="entry name" value="FNTYPEIII"/>
</dbReference>
<evidence type="ECO:0000313" key="7">
    <source>
        <dbReference type="EMBL" id="MDR7363284.1"/>
    </source>
</evidence>
<evidence type="ECO:0000256" key="3">
    <source>
        <dbReference type="ARBA" id="ARBA00023326"/>
    </source>
</evidence>
<evidence type="ECO:0000256" key="1">
    <source>
        <dbReference type="ARBA" id="ARBA00022737"/>
    </source>
</evidence>
<dbReference type="Pfam" id="PF13582">
    <property type="entry name" value="Reprolysin_3"/>
    <property type="match status" value="1"/>
</dbReference>
<dbReference type="Pfam" id="PF00041">
    <property type="entry name" value="fn3"/>
    <property type="match status" value="6"/>
</dbReference>
<feature type="domain" description="Fibronectin type-III" evidence="6">
    <location>
        <begin position="1067"/>
        <end position="1165"/>
    </location>
</feature>
<dbReference type="InterPro" id="IPR050964">
    <property type="entry name" value="Striated_Muscle_Regulatory"/>
</dbReference>
<dbReference type="InterPro" id="IPR036116">
    <property type="entry name" value="FN3_sf"/>
</dbReference>
<organism evidence="7 8">
    <name type="scientific">Nocardioides marmoribigeumensis</name>
    <dbReference type="NCBI Taxonomy" id="433649"/>
    <lineage>
        <taxon>Bacteria</taxon>
        <taxon>Bacillati</taxon>
        <taxon>Actinomycetota</taxon>
        <taxon>Actinomycetes</taxon>
        <taxon>Propionibacteriales</taxon>
        <taxon>Nocardioidaceae</taxon>
        <taxon>Nocardioides</taxon>
    </lineage>
</organism>
<dbReference type="InterPro" id="IPR024079">
    <property type="entry name" value="MetalloPept_cat_dom_sf"/>
</dbReference>
<dbReference type="PANTHER" id="PTHR13817">
    <property type="entry name" value="TITIN"/>
    <property type="match status" value="1"/>
</dbReference>